<evidence type="ECO:0000313" key="10">
    <source>
        <dbReference type="Proteomes" id="UP000569914"/>
    </source>
</evidence>
<comment type="subcellular location">
    <subcellularLocation>
        <location evidence="1 7">Cell membrane</location>
        <topology evidence="1 7">Multi-pass membrane protein</topology>
    </subcellularLocation>
</comment>
<dbReference type="InterPro" id="IPR000515">
    <property type="entry name" value="MetI-like"/>
</dbReference>
<gene>
    <name evidence="9" type="ORF">BKA15_002835</name>
</gene>
<evidence type="ECO:0000256" key="2">
    <source>
        <dbReference type="ARBA" id="ARBA00022448"/>
    </source>
</evidence>
<keyword evidence="2 7" id="KW-0813">Transport</keyword>
<comment type="caution">
    <text evidence="9">The sequence shown here is derived from an EMBL/GenBank/DDBJ whole genome shotgun (WGS) entry which is preliminary data.</text>
</comment>
<dbReference type="GO" id="GO:0055085">
    <property type="term" value="P:transmembrane transport"/>
    <property type="evidence" value="ECO:0007669"/>
    <property type="project" value="InterPro"/>
</dbReference>
<feature type="transmembrane region" description="Helical" evidence="7">
    <location>
        <begin position="122"/>
        <end position="143"/>
    </location>
</feature>
<name>A0A7Y9LD26_9ACTN</name>
<evidence type="ECO:0000256" key="4">
    <source>
        <dbReference type="ARBA" id="ARBA00022692"/>
    </source>
</evidence>
<keyword evidence="9" id="KW-0762">Sugar transport</keyword>
<dbReference type="Proteomes" id="UP000569914">
    <property type="component" value="Unassembled WGS sequence"/>
</dbReference>
<dbReference type="PANTHER" id="PTHR43744:SF8">
    <property type="entry name" value="SN-GLYCEROL-3-PHOSPHATE TRANSPORT SYSTEM PERMEASE PROTEIN UGPE"/>
    <property type="match status" value="1"/>
</dbReference>
<dbReference type="Pfam" id="PF00528">
    <property type="entry name" value="BPD_transp_1"/>
    <property type="match status" value="1"/>
</dbReference>
<evidence type="ECO:0000256" key="7">
    <source>
        <dbReference type="RuleBase" id="RU363032"/>
    </source>
</evidence>
<dbReference type="Gene3D" id="1.10.3720.10">
    <property type="entry name" value="MetI-like"/>
    <property type="match status" value="1"/>
</dbReference>
<protein>
    <submittedName>
        <fullName evidence="9">Multiple sugar transport system permease protein</fullName>
    </submittedName>
</protein>
<evidence type="ECO:0000256" key="6">
    <source>
        <dbReference type="ARBA" id="ARBA00023136"/>
    </source>
</evidence>
<keyword evidence="6 7" id="KW-0472">Membrane</keyword>
<reference evidence="9 10" key="1">
    <citation type="submission" date="2020-07" db="EMBL/GenBank/DDBJ databases">
        <title>Sequencing the genomes of 1000 actinobacteria strains.</title>
        <authorList>
            <person name="Klenk H.-P."/>
        </authorList>
    </citation>
    <scope>NUCLEOTIDE SEQUENCE [LARGE SCALE GENOMIC DNA]</scope>
    <source>
        <strain evidence="9 10">DSM 22083</strain>
    </source>
</reference>
<dbReference type="SUPFAM" id="SSF161098">
    <property type="entry name" value="MetI-like"/>
    <property type="match status" value="1"/>
</dbReference>
<dbReference type="GO" id="GO:0005886">
    <property type="term" value="C:plasma membrane"/>
    <property type="evidence" value="ECO:0007669"/>
    <property type="project" value="UniProtKB-SubCell"/>
</dbReference>
<feature type="transmembrane region" description="Helical" evidence="7">
    <location>
        <begin position="155"/>
        <end position="174"/>
    </location>
</feature>
<keyword evidence="10" id="KW-1185">Reference proteome</keyword>
<organism evidence="9 10">
    <name type="scientific">Microlunatus parietis</name>
    <dbReference type="NCBI Taxonomy" id="682979"/>
    <lineage>
        <taxon>Bacteria</taxon>
        <taxon>Bacillati</taxon>
        <taxon>Actinomycetota</taxon>
        <taxon>Actinomycetes</taxon>
        <taxon>Propionibacteriales</taxon>
        <taxon>Propionibacteriaceae</taxon>
        <taxon>Microlunatus</taxon>
    </lineage>
</organism>
<keyword evidence="5 7" id="KW-1133">Transmembrane helix</keyword>
<accession>A0A7Y9LD26</accession>
<comment type="similarity">
    <text evidence="7">Belongs to the binding-protein-dependent transport system permease family.</text>
</comment>
<feature type="transmembrane region" description="Helical" evidence="7">
    <location>
        <begin position="26"/>
        <end position="48"/>
    </location>
</feature>
<dbReference type="CDD" id="cd06261">
    <property type="entry name" value="TM_PBP2"/>
    <property type="match status" value="1"/>
</dbReference>
<evidence type="ECO:0000259" key="8">
    <source>
        <dbReference type="PROSITE" id="PS50928"/>
    </source>
</evidence>
<dbReference type="EMBL" id="JACCBU010000001">
    <property type="protein sequence ID" value="NYE71506.1"/>
    <property type="molecule type" value="Genomic_DNA"/>
</dbReference>
<feature type="domain" description="ABC transmembrane type-1" evidence="8">
    <location>
        <begin position="87"/>
        <end position="280"/>
    </location>
</feature>
<dbReference type="PROSITE" id="PS50928">
    <property type="entry name" value="ABC_TM1"/>
    <property type="match status" value="1"/>
</dbReference>
<keyword evidence="3" id="KW-1003">Cell membrane</keyword>
<evidence type="ECO:0000256" key="1">
    <source>
        <dbReference type="ARBA" id="ARBA00004651"/>
    </source>
</evidence>
<dbReference type="PANTHER" id="PTHR43744">
    <property type="entry name" value="ABC TRANSPORTER PERMEASE PROTEIN MG189-RELATED-RELATED"/>
    <property type="match status" value="1"/>
</dbReference>
<proteinExistence type="inferred from homology"/>
<sequence>MATLTAPVRRSTTITGIERDTRTKQVLYVFGGLLALLVFTVPLLWALFRSLQPGAVIVDPPDPATYFDVTLSNFTVLVQEGTLGRSIGNSLIVSLCSALLTAVLALFAGYGFAKFRFRGANLLFAIIVLTMMVPFQAILTPLYLQLNAMRLTDSLFGLILFYATVHLPFGVFVMRNSFTAIPAELEDSGHVDGAGTMRTLVSVLWPLVMPGAATTALYAFLASWTEFLGALTFLTDPTLYTLPIDLVNLQRGTYGQIDYGVLAAGAVVAMIPCVVLYIALQRYYVRGLTSGAVKG</sequence>
<feature type="transmembrane region" description="Helical" evidence="7">
    <location>
        <begin position="91"/>
        <end position="110"/>
    </location>
</feature>
<dbReference type="InterPro" id="IPR035906">
    <property type="entry name" value="MetI-like_sf"/>
</dbReference>
<evidence type="ECO:0000256" key="5">
    <source>
        <dbReference type="ARBA" id="ARBA00022989"/>
    </source>
</evidence>
<dbReference type="AlphaFoldDB" id="A0A7Y9LD26"/>
<feature type="transmembrane region" description="Helical" evidence="7">
    <location>
        <begin position="259"/>
        <end position="280"/>
    </location>
</feature>
<feature type="transmembrane region" description="Helical" evidence="7">
    <location>
        <begin position="203"/>
        <end position="224"/>
    </location>
</feature>
<keyword evidence="4 7" id="KW-0812">Transmembrane</keyword>
<evidence type="ECO:0000313" key="9">
    <source>
        <dbReference type="EMBL" id="NYE71506.1"/>
    </source>
</evidence>
<evidence type="ECO:0000256" key="3">
    <source>
        <dbReference type="ARBA" id="ARBA00022475"/>
    </source>
</evidence>
<dbReference type="RefSeq" id="WP_179751694.1">
    <property type="nucleotide sequence ID" value="NZ_JACCBU010000001.1"/>
</dbReference>